<evidence type="ECO:0000256" key="1">
    <source>
        <dbReference type="ARBA" id="ARBA00022448"/>
    </source>
</evidence>
<dbReference type="Pfam" id="PF00005">
    <property type="entry name" value="ABC_tran"/>
    <property type="match status" value="1"/>
</dbReference>
<keyword evidence="1" id="KW-0813">Transport</keyword>
<keyword evidence="3" id="KW-0067">ATP-binding</keyword>
<dbReference type="AlphaFoldDB" id="A0A2G1QSY8"/>
<keyword evidence="2" id="KW-0547">Nucleotide-binding</keyword>
<dbReference type="PANTHER" id="PTHR42781:SF4">
    <property type="entry name" value="SPERMIDINE_PUTRESCINE IMPORT ATP-BINDING PROTEIN POTA"/>
    <property type="match status" value="1"/>
</dbReference>
<feature type="domain" description="ABC transporter" evidence="5">
    <location>
        <begin position="95"/>
        <end position="313"/>
    </location>
</feature>
<name>A0A2G1QSY8_9HYPH</name>
<dbReference type="Gene3D" id="3.40.50.300">
    <property type="entry name" value="P-loop containing nucleotide triphosphate hydrolases"/>
    <property type="match status" value="1"/>
</dbReference>
<evidence type="ECO:0000256" key="3">
    <source>
        <dbReference type="ARBA" id="ARBA00022840"/>
    </source>
</evidence>
<dbReference type="GO" id="GO:0005524">
    <property type="term" value="F:ATP binding"/>
    <property type="evidence" value="ECO:0007669"/>
    <property type="project" value="UniProtKB-KW"/>
</dbReference>
<protein>
    <recommendedName>
        <fullName evidence="5">ABC transporter domain-containing protein</fullName>
    </recommendedName>
</protein>
<keyword evidence="7" id="KW-1185">Reference proteome</keyword>
<dbReference type="InterPro" id="IPR003593">
    <property type="entry name" value="AAA+_ATPase"/>
</dbReference>
<evidence type="ECO:0000259" key="5">
    <source>
        <dbReference type="PROSITE" id="PS50893"/>
    </source>
</evidence>
<feature type="region of interest" description="Disordered" evidence="4">
    <location>
        <begin position="31"/>
        <end position="89"/>
    </location>
</feature>
<proteinExistence type="predicted"/>
<dbReference type="InterPro" id="IPR050093">
    <property type="entry name" value="ABC_SmlMolc_Importer"/>
</dbReference>
<gene>
    <name evidence="6" type="ORF">CSC94_01175</name>
</gene>
<reference evidence="6 7" key="1">
    <citation type="submission" date="2017-10" db="EMBL/GenBank/DDBJ databases">
        <title>Sedimentibacterium mangrovi gen. nov., sp. nov., a novel member of family Phyllobacteriacea isolated from mangrove sediment.</title>
        <authorList>
            <person name="Liao H."/>
            <person name="Tian Y."/>
        </authorList>
    </citation>
    <scope>NUCLEOTIDE SEQUENCE [LARGE SCALE GENOMIC DNA]</scope>
    <source>
        <strain evidence="6 7">X9-2-2</strain>
    </source>
</reference>
<dbReference type="GO" id="GO:0016887">
    <property type="term" value="F:ATP hydrolysis activity"/>
    <property type="evidence" value="ECO:0007669"/>
    <property type="project" value="InterPro"/>
</dbReference>
<dbReference type="Proteomes" id="UP000221168">
    <property type="component" value="Unassembled WGS sequence"/>
</dbReference>
<evidence type="ECO:0000313" key="7">
    <source>
        <dbReference type="Proteomes" id="UP000221168"/>
    </source>
</evidence>
<dbReference type="InterPro" id="IPR003439">
    <property type="entry name" value="ABC_transporter-like_ATP-bd"/>
</dbReference>
<organism evidence="6 7">
    <name type="scientific">Zhengella mangrovi</name>
    <dbReference type="NCBI Taxonomy" id="1982044"/>
    <lineage>
        <taxon>Bacteria</taxon>
        <taxon>Pseudomonadati</taxon>
        <taxon>Pseudomonadota</taxon>
        <taxon>Alphaproteobacteria</taxon>
        <taxon>Hyphomicrobiales</taxon>
        <taxon>Notoacmeibacteraceae</taxon>
        <taxon>Zhengella</taxon>
    </lineage>
</organism>
<dbReference type="SMART" id="SM00382">
    <property type="entry name" value="AAA"/>
    <property type="match status" value="1"/>
</dbReference>
<dbReference type="OrthoDB" id="9802264at2"/>
<evidence type="ECO:0000313" key="6">
    <source>
        <dbReference type="EMBL" id="PHP68643.1"/>
    </source>
</evidence>
<sequence>MVVDLPAALLARGGRRVPDRLRAFAWRARGDHPHRAARPGRAQHPDLQSPALWQHRRRRQPQPADAAPGDGRGHRPAGPFQHARRGAPGREDRMIAAEHLVRSHGGRAVLDGVSLQLGDGSMTVLTGPSGSGKSTLLRILAGLDRADAGTVTIDGMVASAPDVCLAPHLRGIGFVFQSPTLWPHMTVAANVGFAFPHGTKRDRDERALGLLASVGVADLARRYPGEISQGQAHRVALARALAPDPRHLFLDEPLANLDAPTRAVLLDLIRQQVSSGDVAVLFVTHDREEMRRLGGNLLRLQDGRLTAMMTEDAG</sequence>
<dbReference type="SUPFAM" id="SSF52540">
    <property type="entry name" value="P-loop containing nucleoside triphosphate hydrolases"/>
    <property type="match status" value="1"/>
</dbReference>
<dbReference type="PROSITE" id="PS50893">
    <property type="entry name" value="ABC_TRANSPORTER_2"/>
    <property type="match status" value="1"/>
</dbReference>
<dbReference type="PANTHER" id="PTHR42781">
    <property type="entry name" value="SPERMIDINE/PUTRESCINE IMPORT ATP-BINDING PROTEIN POTA"/>
    <property type="match status" value="1"/>
</dbReference>
<comment type="caution">
    <text evidence="6">The sequence shown here is derived from an EMBL/GenBank/DDBJ whole genome shotgun (WGS) entry which is preliminary data.</text>
</comment>
<accession>A0A2G1QSY8</accession>
<evidence type="ECO:0000256" key="2">
    <source>
        <dbReference type="ARBA" id="ARBA00022741"/>
    </source>
</evidence>
<dbReference type="EMBL" id="PDVP01000001">
    <property type="protein sequence ID" value="PHP68643.1"/>
    <property type="molecule type" value="Genomic_DNA"/>
</dbReference>
<dbReference type="InterPro" id="IPR027417">
    <property type="entry name" value="P-loop_NTPase"/>
</dbReference>
<evidence type="ECO:0000256" key="4">
    <source>
        <dbReference type="SAM" id="MobiDB-lite"/>
    </source>
</evidence>